<evidence type="ECO:0000313" key="1">
    <source>
        <dbReference type="EMBL" id="MCS0637201.1"/>
    </source>
</evidence>
<comment type="caution">
    <text evidence="1">The sequence shown here is derived from an EMBL/GenBank/DDBJ whole genome shotgun (WGS) entry which is preliminary data.</text>
</comment>
<gene>
    <name evidence="1" type="ORF">NX801_16330</name>
</gene>
<accession>A0ABT2CKH9</accession>
<sequence>MVGSPHEAMHRIFQEFPKLVDGVCGALQLPAPRTASATPLPTDLTELRPLERRIDTLMRCESETGGSFLLAVEAQGKKDPRKPTGWANYVTHLYEKYELPLIFLVVCQDRATAEWAAHCPTPVGLLQPDLLTLRPLVVGPHNLPVITDPEEALADPVLASLAAIAHAKDQGFGAILKALSTALRDTPEDIANPLIELTSQGLGTRPAGQHWRDLVTVDLSFYTSPLAEGIRDEGRDEGHEKGLAEGREQGVALSVLNVLKARGIDVPEALRERVIACRDHDTLQQWLARAANATTAEEIFAGEE</sequence>
<dbReference type="RefSeq" id="WP_258788440.1">
    <property type="nucleotide sequence ID" value="NZ_JANUGQ010000012.1"/>
</dbReference>
<dbReference type="PANTHER" id="PTHR34613">
    <property type="entry name" value="SLL0800 PROTEIN"/>
    <property type="match status" value="1"/>
</dbReference>
<organism evidence="1 2">
    <name type="scientific">Streptomyces pyxinae</name>
    <dbReference type="NCBI Taxonomy" id="2970734"/>
    <lineage>
        <taxon>Bacteria</taxon>
        <taxon>Bacillati</taxon>
        <taxon>Actinomycetota</taxon>
        <taxon>Actinomycetes</taxon>
        <taxon>Kitasatosporales</taxon>
        <taxon>Streptomycetaceae</taxon>
        <taxon>Streptomyces</taxon>
    </lineage>
</organism>
<evidence type="ECO:0008006" key="3">
    <source>
        <dbReference type="Google" id="ProtNLM"/>
    </source>
</evidence>
<proteinExistence type="predicted"/>
<evidence type="ECO:0000313" key="2">
    <source>
        <dbReference type="Proteomes" id="UP001431313"/>
    </source>
</evidence>
<dbReference type="PANTHER" id="PTHR34613:SF1">
    <property type="entry name" value="SLL6017 PROTEIN"/>
    <property type="match status" value="1"/>
</dbReference>
<dbReference type="Proteomes" id="UP001431313">
    <property type="component" value="Unassembled WGS sequence"/>
</dbReference>
<protein>
    <recommendedName>
        <fullName evidence="3">Transposase (putative) YhgA-like domain-containing protein</fullName>
    </recommendedName>
</protein>
<name>A0ABT2CKH9_9ACTN</name>
<dbReference type="EMBL" id="JANUGQ010000012">
    <property type="protein sequence ID" value="MCS0637201.1"/>
    <property type="molecule type" value="Genomic_DNA"/>
</dbReference>
<reference evidence="1" key="1">
    <citation type="submission" date="2022-08" db="EMBL/GenBank/DDBJ databases">
        <authorList>
            <person name="Somphong A."/>
            <person name="Phongsopitanun W."/>
        </authorList>
    </citation>
    <scope>NUCLEOTIDE SEQUENCE</scope>
    <source>
        <strain evidence="1">LP05-1</strain>
    </source>
</reference>
<keyword evidence="2" id="KW-1185">Reference proteome</keyword>